<dbReference type="SFLD" id="SFLDF00314">
    <property type="entry name" value="L-lysine_2_3-aminomutase_(yjeK"/>
    <property type="match status" value="1"/>
</dbReference>
<feature type="binding site" evidence="14">
    <location>
        <position position="126"/>
    </location>
    <ligand>
        <name>[4Fe-4S] cluster</name>
        <dbReference type="ChEBI" id="CHEBI:49883"/>
        <note>4Fe-4S-S-AdoMet</note>
    </ligand>
</feature>
<dbReference type="GO" id="GO:0046872">
    <property type="term" value="F:metal ion binding"/>
    <property type="evidence" value="ECO:0007669"/>
    <property type="project" value="UniProtKB-KW"/>
</dbReference>
<dbReference type="OrthoDB" id="9770937at2"/>
<name>A0A317MZT1_9GAMM</name>
<comment type="similarity">
    <text evidence="4">Belongs to the radical SAM superfamily. KamA family.</text>
</comment>
<evidence type="ECO:0000313" key="18">
    <source>
        <dbReference type="EMBL" id="PWV65831.1"/>
    </source>
</evidence>
<dbReference type="InterPro" id="IPR007197">
    <property type="entry name" value="rSAM"/>
</dbReference>
<keyword evidence="9 15" id="KW-0663">Pyridoxal phosphate</keyword>
<evidence type="ECO:0000256" key="16">
    <source>
        <dbReference type="SAM" id="MobiDB-lite"/>
    </source>
</evidence>
<dbReference type="PANTHER" id="PTHR30538">
    <property type="entry name" value="LYSINE 2,3-AMINOMUTASE-RELATED"/>
    <property type="match status" value="1"/>
</dbReference>
<keyword evidence="6 14" id="KW-0004">4Fe-4S</keyword>
<comment type="cofactor">
    <cofactor evidence="3">
        <name>[4Fe-4S] cluster</name>
        <dbReference type="ChEBI" id="CHEBI:49883"/>
    </cofactor>
</comment>
<dbReference type="AlphaFoldDB" id="A0A317MZT1"/>
<dbReference type="InterPro" id="IPR058240">
    <property type="entry name" value="rSAM_sf"/>
</dbReference>
<evidence type="ECO:0000256" key="13">
    <source>
        <dbReference type="ARBA" id="ARBA00030756"/>
    </source>
</evidence>
<keyword evidence="8 14" id="KW-0479">Metal-binding</keyword>
<gene>
    <name evidence="18" type="ORF">C7443_101316</name>
</gene>
<proteinExistence type="inferred from homology"/>
<dbReference type="CDD" id="cd01335">
    <property type="entry name" value="Radical_SAM"/>
    <property type="match status" value="1"/>
</dbReference>
<evidence type="ECO:0000256" key="2">
    <source>
        <dbReference type="ARBA" id="ARBA00001933"/>
    </source>
</evidence>
<feature type="binding site" evidence="14">
    <location>
        <position position="123"/>
    </location>
    <ligand>
        <name>[4Fe-4S] cluster</name>
        <dbReference type="ChEBI" id="CHEBI:49883"/>
        <note>4Fe-4S-S-AdoMet</note>
    </ligand>
</feature>
<protein>
    <recommendedName>
        <fullName evidence="5">L-lysine 2,3-aminomutase</fullName>
    </recommendedName>
    <alternativeName>
        <fullName evidence="13">EF-P post-translational modification enzyme B</fullName>
    </alternativeName>
</protein>
<dbReference type="NCBIfam" id="TIGR03821">
    <property type="entry name" value="EFP_modif_epmB"/>
    <property type="match status" value="1"/>
</dbReference>
<evidence type="ECO:0000256" key="12">
    <source>
        <dbReference type="ARBA" id="ARBA00023235"/>
    </source>
</evidence>
<evidence type="ECO:0000256" key="8">
    <source>
        <dbReference type="ARBA" id="ARBA00022723"/>
    </source>
</evidence>
<evidence type="ECO:0000256" key="4">
    <source>
        <dbReference type="ARBA" id="ARBA00008703"/>
    </source>
</evidence>
<dbReference type="SFLD" id="SFLDG01070">
    <property type="entry name" value="PLP-dependent"/>
    <property type="match status" value="1"/>
</dbReference>
<dbReference type="Gene3D" id="3.20.20.70">
    <property type="entry name" value="Aldolase class I"/>
    <property type="match status" value="1"/>
</dbReference>
<dbReference type="EMBL" id="QGTJ01000001">
    <property type="protein sequence ID" value="PWV65831.1"/>
    <property type="molecule type" value="Genomic_DNA"/>
</dbReference>
<evidence type="ECO:0000256" key="7">
    <source>
        <dbReference type="ARBA" id="ARBA00022691"/>
    </source>
</evidence>
<sequence>MIPASPAVREMPRWQAEMARAITQPAELLRVLALDPALLPAAERAAERFPLRVPRGFVARMRRGDPDDPLLRQVLPLAAELDDADGFGSDPVGDLAARVAPGLLHKYAGRALLVVTAACGVHCRYCFRRDYPYADSGARAGDWRAALEHITADTSIREIILSGGDPLALANPRLRALIEQLDDITHLQRLRIHSRQPVVLPERIDDELLEIIAGSRLQQVMVLHVNHANEIDAALGDACRRLRQTGITLLNQAVLLAGVNDSVKTQSQLCERLFAVGVLPYYLHLLDRVQGAAHYEVPTERALTIMELLRAELPGFLVPRLVREEAGAAAKSPVYSTPEPRHGLREESARVP</sequence>
<keyword evidence="19" id="KW-1185">Reference proteome</keyword>
<evidence type="ECO:0000313" key="19">
    <source>
        <dbReference type="Proteomes" id="UP000246569"/>
    </source>
</evidence>
<evidence type="ECO:0000256" key="6">
    <source>
        <dbReference type="ARBA" id="ARBA00022485"/>
    </source>
</evidence>
<dbReference type="GO" id="GO:0051539">
    <property type="term" value="F:4 iron, 4 sulfur cluster binding"/>
    <property type="evidence" value="ECO:0007669"/>
    <property type="project" value="UniProtKB-KW"/>
</dbReference>
<dbReference type="InterPro" id="IPR013785">
    <property type="entry name" value="Aldolase_TIM"/>
</dbReference>
<comment type="cofactor">
    <cofactor evidence="2 15">
        <name>pyridoxal 5'-phosphate</name>
        <dbReference type="ChEBI" id="CHEBI:597326"/>
    </cofactor>
</comment>
<feature type="modified residue" description="N6-(pyridoxal phosphate)lysine" evidence="15">
    <location>
        <position position="331"/>
    </location>
</feature>
<comment type="caution">
    <text evidence="18">The sequence shown here is derived from an EMBL/GenBank/DDBJ whole genome shotgun (WGS) entry which is preliminary data.</text>
</comment>
<feature type="compositionally biased region" description="Basic and acidic residues" evidence="16">
    <location>
        <begin position="339"/>
        <end position="352"/>
    </location>
</feature>
<dbReference type="PROSITE" id="PS51918">
    <property type="entry name" value="RADICAL_SAM"/>
    <property type="match status" value="1"/>
</dbReference>
<feature type="binding site" evidence="14">
    <location>
        <position position="119"/>
    </location>
    <ligand>
        <name>[4Fe-4S] cluster</name>
        <dbReference type="ChEBI" id="CHEBI:49883"/>
        <note>4Fe-4S-S-AdoMet</note>
    </ligand>
</feature>
<keyword evidence="10" id="KW-0408">Iron</keyword>
<keyword evidence="12" id="KW-0413">Isomerase</keyword>
<dbReference type="GO" id="GO:0016853">
    <property type="term" value="F:isomerase activity"/>
    <property type="evidence" value="ECO:0007669"/>
    <property type="project" value="UniProtKB-KW"/>
</dbReference>
<dbReference type="PIRSF" id="PIRSF004911">
    <property type="entry name" value="DUF160"/>
    <property type="match status" value="1"/>
</dbReference>
<evidence type="ECO:0000256" key="15">
    <source>
        <dbReference type="PIRSR" id="PIRSR603739-50"/>
    </source>
</evidence>
<evidence type="ECO:0000256" key="14">
    <source>
        <dbReference type="PIRSR" id="PIRSR004911-1"/>
    </source>
</evidence>
<keyword evidence="7" id="KW-0949">S-adenosyl-L-methionine</keyword>
<dbReference type="InterPro" id="IPR022462">
    <property type="entry name" value="EpmB"/>
</dbReference>
<dbReference type="PANTHER" id="PTHR30538:SF1">
    <property type="entry name" value="L-LYSINE 2,3-AMINOMUTASE"/>
    <property type="match status" value="1"/>
</dbReference>
<dbReference type="SFLD" id="SFLDS00029">
    <property type="entry name" value="Radical_SAM"/>
    <property type="match status" value="1"/>
</dbReference>
<keyword evidence="11 14" id="KW-0411">Iron-sulfur</keyword>
<evidence type="ECO:0000256" key="3">
    <source>
        <dbReference type="ARBA" id="ARBA00001966"/>
    </source>
</evidence>
<evidence type="ECO:0000256" key="10">
    <source>
        <dbReference type="ARBA" id="ARBA00023004"/>
    </source>
</evidence>
<dbReference type="Proteomes" id="UP000246569">
    <property type="component" value="Unassembled WGS sequence"/>
</dbReference>
<organism evidence="18 19">
    <name type="scientific">Plasticicumulans acidivorans</name>
    <dbReference type="NCBI Taxonomy" id="886464"/>
    <lineage>
        <taxon>Bacteria</taxon>
        <taxon>Pseudomonadati</taxon>
        <taxon>Pseudomonadota</taxon>
        <taxon>Gammaproteobacteria</taxon>
        <taxon>Candidatus Competibacteraceae</taxon>
        <taxon>Plasticicumulans</taxon>
    </lineage>
</organism>
<evidence type="ECO:0000256" key="9">
    <source>
        <dbReference type="ARBA" id="ARBA00022898"/>
    </source>
</evidence>
<evidence type="ECO:0000256" key="5">
    <source>
        <dbReference type="ARBA" id="ARBA00022363"/>
    </source>
</evidence>
<dbReference type="RefSeq" id="WP_110016821.1">
    <property type="nucleotide sequence ID" value="NZ_QGTJ01000001.1"/>
</dbReference>
<evidence type="ECO:0000256" key="1">
    <source>
        <dbReference type="ARBA" id="ARBA00001352"/>
    </source>
</evidence>
<dbReference type="Pfam" id="PF04055">
    <property type="entry name" value="Radical_SAM"/>
    <property type="match status" value="1"/>
</dbReference>
<dbReference type="InterPro" id="IPR003739">
    <property type="entry name" value="Lys_aminomutase/Glu_NH3_mut"/>
</dbReference>
<comment type="catalytic activity">
    <reaction evidence="1">
        <text>L-lysine = D-beta-lysine</text>
        <dbReference type="Rhea" id="RHEA:44148"/>
        <dbReference type="ChEBI" id="CHEBI:32551"/>
        <dbReference type="ChEBI" id="CHEBI:84138"/>
    </reaction>
</comment>
<dbReference type="SUPFAM" id="SSF102114">
    <property type="entry name" value="Radical SAM enzymes"/>
    <property type="match status" value="1"/>
</dbReference>
<evidence type="ECO:0000256" key="11">
    <source>
        <dbReference type="ARBA" id="ARBA00023014"/>
    </source>
</evidence>
<feature type="region of interest" description="Disordered" evidence="16">
    <location>
        <begin position="327"/>
        <end position="352"/>
    </location>
</feature>
<feature type="domain" description="Radical SAM core" evidence="17">
    <location>
        <begin position="105"/>
        <end position="317"/>
    </location>
</feature>
<reference evidence="18 19" key="1">
    <citation type="submission" date="2018-05" db="EMBL/GenBank/DDBJ databases">
        <title>Genomic Encyclopedia of Type Strains, Phase IV (KMG-IV): sequencing the most valuable type-strain genomes for metagenomic binning, comparative biology and taxonomic classification.</title>
        <authorList>
            <person name="Goeker M."/>
        </authorList>
    </citation>
    <scope>NUCLEOTIDE SEQUENCE [LARGE SCALE GENOMIC DNA]</scope>
    <source>
        <strain evidence="18 19">DSM 23606</strain>
    </source>
</reference>
<dbReference type="NCBIfam" id="TIGR00238">
    <property type="entry name" value="KamA family radical SAM protein"/>
    <property type="match status" value="1"/>
</dbReference>
<accession>A0A317MZT1</accession>
<evidence type="ECO:0000259" key="17">
    <source>
        <dbReference type="PROSITE" id="PS51918"/>
    </source>
</evidence>